<organism evidence="2 3">
    <name type="scientific">Rhodococcus globerulus</name>
    <dbReference type="NCBI Taxonomy" id="33008"/>
    <lineage>
        <taxon>Bacteria</taxon>
        <taxon>Bacillati</taxon>
        <taxon>Actinomycetota</taxon>
        <taxon>Actinomycetes</taxon>
        <taxon>Mycobacteriales</taxon>
        <taxon>Nocardiaceae</taxon>
        <taxon>Rhodococcus</taxon>
    </lineage>
</organism>
<dbReference type="EMBL" id="JAWLKB010000005">
    <property type="protein sequence ID" value="MDV6267583.1"/>
    <property type="molecule type" value="Genomic_DNA"/>
</dbReference>
<proteinExistence type="predicted"/>
<evidence type="ECO:0000313" key="3">
    <source>
        <dbReference type="Proteomes" id="UP001185927"/>
    </source>
</evidence>
<protein>
    <recommendedName>
        <fullName evidence="4">Cell wall synthesis protein CwsA</fullName>
    </recommendedName>
</protein>
<keyword evidence="1" id="KW-0472">Membrane</keyword>
<accession>A0ABU4BTP2</accession>
<dbReference type="RefSeq" id="WP_033235316.1">
    <property type="nucleotide sequence ID" value="NZ_CEDU01000018.1"/>
</dbReference>
<reference evidence="2 3" key="1">
    <citation type="submission" date="2023-10" db="EMBL/GenBank/DDBJ databases">
        <title>Development of a sustainable strategy for remediation of hydrocarbon-contaminated territories based on the waste exchange concept.</title>
        <authorList>
            <person name="Krivoruchko A."/>
        </authorList>
    </citation>
    <scope>NUCLEOTIDE SEQUENCE [LARGE SCALE GENOMIC DNA]</scope>
    <source>
        <strain evidence="2 3">IEGM 1203</strain>
    </source>
</reference>
<feature type="transmembrane region" description="Helical" evidence="1">
    <location>
        <begin position="103"/>
        <end position="120"/>
    </location>
</feature>
<keyword evidence="3" id="KW-1185">Reference proteome</keyword>
<sequence length="142" mass="15094">MTRVTESLSSQLPDTFDQAVARVEDSFEETATRIKESDAADNARRIAAVVATATARGAGQLGLFLGRQSAVLAKKGVECAKSLPAKSAARAEREPKPRGRKRIGLFVIAGVAVIGGAVFYKSRHREHPPVASAPPRVDEQTA</sequence>
<keyword evidence="1" id="KW-1133">Transmembrane helix</keyword>
<gene>
    <name evidence="2" type="ORF">R3Q16_13295</name>
</gene>
<name>A0ABU4BTP2_RHOGO</name>
<dbReference type="Proteomes" id="UP001185927">
    <property type="component" value="Unassembled WGS sequence"/>
</dbReference>
<evidence type="ECO:0008006" key="4">
    <source>
        <dbReference type="Google" id="ProtNLM"/>
    </source>
</evidence>
<evidence type="ECO:0000256" key="1">
    <source>
        <dbReference type="SAM" id="Phobius"/>
    </source>
</evidence>
<comment type="caution">
    <text evidence="2">The sequence shown here is derived from an EMBL/GenBank/DDBJ whole genome shotgun (WGS) entry which is preliminary data.</text>
</comment>
<keyword evidence="1" id="KW-0812">Transmembrane</keyword>
<evidence type="ECO:0000313" key="2">
    <source>
        <dbReference type="EMBL" id="MDV6267583.1"/>
    </source>
</evidence>